<keyword evidence="4" id="KW-0378">Hydrolase</keyword>
<feature type="domain" description="dUTPase-like" evidence="6">
    <location>
        <begin position="27"/>
        <end position="159"/>
    </location>
</feature>
<dbReference type="PANTHER" id="PTHR11241">
    <property type="entry name" value="DEOXYURIDINE 5'-TRIPHOSPHATE NUCLEOTIDOHYDROLASE"/>
    <property type="match status" value="1"/>
</dbReference>
<dbReference type="EC" id="3.6.1.23" evidence="3"/>
<protein>
    <recommendedName>
        <fullName evidence="3">dUTP diphosphatase</fullName>
        <ecNumber evidence="3">3.6.1.23</ecNumber>
    </recommendedName>
</protein>
<dbReference type="NCBIfam" id="TIGR00576">
    <property type="entry name" value="dut"/>
    <property type="match status" value="1"/>
</dbReference>
<dbReference type="InterPro" id="IPR033704">
    <property type="entry name" value="dUTPase_trimeric"/>
</dbReference>
<dbReference type="Gene3D" id="2.70.40.10">
    <property type="match status" value="1"/>
</dbReference>
<proteinExistence type="inferred from homology"/>
<evidence type="ECO:0000313" key="8">
    <source>
        <dbReference type="Proteomes" id="UP001162098"/>
    </source>
</evidence>
<dbReference type="InterPro" id="IPR008181">
    <property type="entry name" value="dUTPase"/>
</dbReference>
<comment type="similarity">
    <text evidence="2">Belongs to the dUTPase family.</text>
</comment>
<dbReference type="GO" id="GO:0004170">
    <property type="term" value="F:dUTP diphosphatase activity"/>
    <property type="evidence" value="ECO:0007669"/>
    <property type="project" value="UniProtKB-EC"/>
</dbReference>
<dbReference type="InterPro" id="IPR029054">
    <property type="entry name" value="dUTPase-like"/>
</dbReference>
<dbReference type="PANTHER" id="PTHR11241:SF0">
    <property type="entry name" value="DEOXYURIDINE 5'-TRIPHOSPHATE NUCLEOTIDOHYDROLASE"/>
    <property type="match status" value="1"/>
</dbReference>
<evidence type="ECO:0000256" key="4">
    <source>
        <dbReference type="ARBA" id="ARBA00022801"/>
    </source>
</evidence>
<sequence>MEETRKRQRCQEDERTTLLVQKNRPDAIAPARATAGAAGYDLAVPEATVLLPRTKYGPSITKVDLGFSLGIPENAFGKIESRSSLAFGRGITVEAGVIDSDYTGPVAVVIYNHTADSVIFAAGQRVAQLIVHPVLYPKVATVDALPSRVRGAGGFGSTGL</sequence>
<keyword evidence="8" id="KW-1185">Reference proteome</keyword>
<keyword evidence="5" id="KW-0546">Nucleotide metabolism</keyword>
<dbReference type="GO" id="GO:0046081">
    <property type="term" value="P:dUTP catabolic process"/>
    <property type="evidence" value="ECO:0007669"/>
    <property type="project" value="InterPro"/>
</dbReference>
<dbReference type="KEGG" id="vg:80543707"/>
<comment type="function">
    <text evidence="1">This enzyme is involved in nucleotide metabolism: it produces dUMP, the immediate precursor of thymidine nucleotides and it decreases the intracellular concentration of dUTP so that uracil cannot be incorporated into DNA.</text>
</comment>
<evidence type="ECO:0000256" key="5">
    <source>
        <dbReference type="ARBA" id="ARBA00023080"/>
    </source>
</evidence>
<dbReference type="Proteomes" id="UP001162098">
    <property type="component" value="Segment"/>
</dbReference>
<organism evidence="7 8">
    <name type="scientific">Medusavirus stheno T3</name>
    <dbReference type="NCBI Taxonomy" id="3069717"/>
    <lineage>
        <taxon>Viruses</taxon>
        <taxon>Varidnaviria</taxon>
        <taxon>Bamfordvirae</taxon>
        <taxon>Nucleocytoviricota</taxon>
        <taxon>Megaviricetes</taxon>
        <taxon>Mamonoviridae</taxon>
        <taxon>Medusavirus</taxon>
        <taxon>Medusavirus sthenus</taxon>
    </lineage>
</organism>
<dbReference type="SUPFAM" id="SSF51283">
    <property type="entry name" value="dUTPase-like"/>
    <property type="match status" value="1"/>
</dbReference>
<evidence type="ECO:0000256" key="2">
    <source>
        <dbReference type="ARBA" id="ARBA00006581"/>
    </source>
</evidence>
<dbReference type="GO" id="GO:0000287">
    <property type="term" value="F:magnesium ion binding"/>
    <property type="evidence" value="ECO:0007669"/>
    <property type="project" value="InterPro"/>
</dbReference>
<dbReference type="Pfam" id="PF00692">
    <property type="entry name" value="dUTPase"/>
    <property type="match status" value="1"/>
</dbReference>
<accession>A0A7S8BDH8</accession>
<dbReference type="GO" id="GO:0006226">
    <property type="term" value="P:dUMP biosynthetic process"/>
    <property type="evidence" value="ECO:0007669"/>
    <property type="project" value="InterPro"/>
</dbReference>
<reference evidence="7 8" key="1">
    <citation type="submission" date="2020-09" db="EMBL/GenBank/DDBJ databases">
        <authorList>
            <person name="Zhang R."/>
            <person name="Garcia K."/>
            <person name="Ogata H."/>
        </authorList>
    </citation>
    <scope>NUCLEOTIDE SEQUENCE [LARGE SCALE GENOMIC DNA]</scope>
    <source>
        <strain evidence="8">stheno</strain>
    </source>
</reference>
<evidence type="ECO:0000313" key="7">
    <source>
        <dbReference type="EMBL" id="QPB44511.1"/>
    </source>
</evidence>
<evidence type="ECO:0000256" key="3">
    <source>
        <dbReference type="ARBA" id="ARBA00012379"/>
    </source>
</evidence>
<evidence type="ECO:0000256" key="1">
    <source>
        <dbReference type="ARBA" id="ARBA00003495"/>
    </source>
</evidence>
<dbReference type="EMBL" id="MW018138">
    <property type="protein sequence ID" value="QPB44511.1"/>
    <property type="molecule type" value="Genomic_DNA"/>
</dbReference>
<dbReference type="CDD" id="cd07557">
    <property type="entry name" value="trimeric_dUTPase"/>
    <property type="match status" value="1"/>
</dbReference>
<evidence type="ECO:0000259" key="6">
    <source>
        <dbReference type="Pfam" id="PF00692"/>
    </source>
</evidence>
<dbReference type="InterPro" id="IPR036157">
    <property type="entry name" value="dUTPase-like_sf"/>
</dbReference>
<name>A0A7S8BDH8_9VIRU</name>